<keyword evidence="4" id="KW-1185">Reference proteome</keyword>
<evidence type="ECO:0000259" key="2">
    <source>
        <dbReference type="PROSITE" id="PS50206"/>
    </source>
</evidence>
<dbReference type="Proteomes" id="UP000678499">
    <property type="component" value="Unassembled WGS sequence"/>
</dbReference>
<reference evidence="3" key="1">
    <citation type="submission" date="2020-11" db="EMBL/GenBank/DDBJ databases">
        <authorList>
            <person name="Tran Van P."/>
        </authorList>
    </citation>
    <scope>NUCLEOTIDE SEQUENCE</scope>
</reference>
<name>A0A7R9BQE9_9CRUS</name>
<evidence type="ECO:0000313" key="3">
    <source>
        <dbReference type="EMBL" id="CAD7279618.1"/>
    </source>
</evidence>
<proteinExistence type="predicted"/>
<protein>
    <recommendedName>
        <fullName evidence="2">Rhodanese domain-containing protein</fullName>
    </recommendedName>
</protein>
<sequence>MMSLDAVRTVSPEQVAAIARSSVAQVLVVDSRSFLEFNDLHIVGAVNVCCSKLVKKRLQQETVSQLVFSAPMYRTQSCPGMLPSEDSSLRSTDGGGSEGDSDSDIRLFRRRRRRERIDSDMTGAARHYDLCFDRSKNRNRYSCGNLEFDSCPDIPHFRGCQSAFPSPHGSSSSLSMSAASRSHRPPSIIEVS</sequence>
<dbReference type="AlphaFoldDB" id="A0A7R9BQE9"/>
<dbReference type="EMBL" id="CAJPEX010001710">
    <property type="protein sequence ID" value="CAG0919770.1"/>
    <property type="molecule type" value="Genomic_DNA"/>
</dbReference>
<feature type="region of interest" description="Disordered" evidence="1">
    <location>
        <begin position="162"/>
        <end position="192"/>
    </location>
</feature>
<dbReference type="InterPro" id="IPR001763">
    <property type="entry name" value="Rhodanese-like_dom"/>
</dbReference>
<organism evidence="3">
    <name type="scientific">Notodromas monacha</name>
    <dbReference type="NCBI Taxonomy" id="399045"/>
    <lineage>
        <taxon>Eukaryota</taxon>
        <taxon>Metazoa</taxon>
        <taxon>Ecdysozoa</taxon>
        <taxon>Arthropoda</taxon>
        <taxon>Crustacea</taxon>
        <taxon>Oligostraca</taxon>
        <taxon>Ostracoda</taxon>
        <taxon>Podocopa</taxon>
        <taxon>Podocopida</taxon>
        <taxon>Cypridocopina</taxon>
        <taxon>Cypridoidea</taxon>
        <taxon>Cyprididae</taxon>
        <taxon>Notodromas</taxon>
    </lineage>
</organism>
<dbReference type="PROSITE" id="PS50206">
    <property type="entry name" value="RHODANESE_3"/>
    <property type="match status" value="1"/>
</dbReference>
<dbReference type="OrthoDB" id="426001at2759"/>
<evidence type="ECO:0000313" key="4">
    <source>
        <dbReference type="Proteomes" id="UP000678499"/>
    </source>
</evidence>
<feature type="domain" description="Rhodanese" evidence="2">
    <location>
        <begin position="22"/>
        <end position="67"/>
    </location>
</feature>
<dbReference type="Gene3D" id="3.40.250.10">
    <property type="entry name" value="Rhodanese-like domain"/>
    <property type="match status" value="1"/>
</dbReference>
<dbReference type="InterPro" id="IPR036873">
    <property type="entry name" value="Rhodanese-like_dom_sf"/>
</dbReference>
<dbReference type="EMBL" id="OA883747">
    <property type="protein sequence ID" value="CAD7279618.1"/>
    <property type="molecule type" value="Genomic_DNA"/>
</dbReference>
<feature type="compositionally biased region" description="Low complexity" evidence="1">
    <location>
        <begin position="162"/>
        <end position="180"/>
    </location>
</feature>
<accession>A0A7R9BQE9</accession>
<evidence type="ECO:0000256" key="1">
    <source>
        <dbReference type="SAM" id="MobiDB-lite"/>
    </source>
</evidence>
<gene>
    <name evidence="3" type="ORF">NMOB1V02_LOCUS7287</name>
</gene>
<dbReference type="SUPFAM" id="SSF52821">
    <property type="entry name" value="Rhodanese/Cell cycle control phosphatase"/>
    <property type="match status" value="1"/>
</dbReference>
<feature type="region of interest" description="Disordered" evidence="1">
    <location>
        <begin position="79"/>
        <end position="107"/>
    </location>
</feature>